<organism evidence="8 9">
    <name type="scientific">Oleoguttula mirabilis</name>
    <dbReference type="NCBI Taxonomy" id="1507867"/>
    <lineage>
        <taxon>Eukaryota</taxon>
        <taxon>Fungi</taxon>
        <taxon>Dikarya</taxon>
        <taxon>Ascomycota</taxon>
        <taxon>Pezizomycotina</taxon>
        <taxon>Dothideomycetes</taxon>
        <taxon>Dothideomycetidae</taxon>
        <taxon>Mycosphaerellales</taxon>
        <taxon>Teratosphaeriaceae</taxon>
        <taxon>Oleoguttula</taxon>
    </lineage>
</organism>
<feature type="compositionally biased region" description="Basic and acidic residues" evidence="6">
    <location>
        <begin position="180"/>
        <end position="192"/>
    </location>
</feature>
<evidence type="ECO:0000256" key="6">
    <source>
        <dbReference type="SAM" id="MobiDB-lite"/>
    </source>
</evidence>
<feature type="compositionally biased region" description="Basic and acidic residues" evidence="6">
    <location>
        <begin position="1246"/>
        <end position="1258"/>
    </location>
</feature>
<feature type="region of interest" description="Disordered" evidence="6">
    <location>
        <begin position="280"/>
        <end position="357"/>
    </location>
</feature>
<dbReference type="Proteomes" id="UP001324427">
    <property type="component" value="Unassembled WGS sequence"/>
</dbReference>
<dbReference type="EMBL" id="JAVFHQ010000026">
    <property type="protein sequence ID" value="KAK4544267.1"/>
    <property type="molecule type" value="Genomic_DNA"/>
</dbReference>
<feature type="compositionally biased region" description="Basic residues" evidence="6">
    <location>
        <begin position="1005"/>
        <end position="1015"/>
    </location>
</feature>
<evidence type="ECO:0000256" key="2">
    <source>
        <dbReference type="ARBA" id="ARBA00022553"/>
    </source>
</evidence>
<feature type="compositionally biased region" description="Polar residues" evidence="6">
    <location>
        <begin position="1371"/>
        <end position="1380"/>
    </location>
</feature>
<dbReference type="PANTHER" id="PTHR46896:SF3">
    <property type="entry name" value="FI06413P-RELATED"/>
    <property type="match status" value="1"/>
</dbReference>
<dbReference type="SUPFAM" id="SSF54001">
    <property type="entry name" value="Cysteine proteinases"/>
    <property type="match status" value="1"/>
</dbReference>
<sequence length="1389" mass="151569">MTIRSAGQHRAYMNHQTTHFTSAQSHVTADEDVIDQDQLALAPAVKHTPKRRRDPDAEDRAELVGARKRFNGGKRADERRLTGDYVVPKTAIPLDVPSYSDERGSDQEALRHSGNKMAGFKPINTLGNAPHASKSQAKGTLRQAPADFYHGSRDSTRAPGQGKLDTTRSAGGNVAARGGNGRDGDGFEDSGRTVKKQKVTHDKFMGGIKSDPVDLTDPEDPEDPVVYDGARGPGLARLTTGSAVASHTYSHPRSTGNKSSEYFQSSNLKTMDHMLNYRPKKARKPKDAGRLSQASQTPSIVEVEGGSDEARGTGARQAPFKVDGAEDNVQPAALPTSKRRSIDQEGTVAPTAQPGGRLPIDLAKGLYEPTPTGVKQGSAADRQGVLDVLNASLARNRQEGRLAGTAVPRASPRQPLEPNDAFSSAPRRSQAHQPQRETSPRLNVKFRRDDRSALPPHQKATQTMLENSQHPSSKVSDIGDTSSSDDALSRGNTIESHASRSQSPHKKVQKASQHTRGLPSNIKPTNFKQSRRLGQRNGNIERPPADPGGEEAESDIMPVAAFYAKSCVLTGGGTTLRYDQQTNDLEVYDGDRPAVVPDKKRTVIIGGPEARKVLHSHGSGRVFVTGSITDVSHGKICIAFADHNGVKWFLSKIGLATDDHTTFEHVTEDRLDATFRVQSAEIQSAAKRALIYAGNALLDSNGRRGQQRPNSEDEEQIQYEGESPQRTKLRRKMLGGNDEDLRVPQHSASRHQPERSPHFATQGTTRPSTRQSKRAPSLSPERWTRANNPKQWTQSVTYPLSGARRVTVEYGDLERLDEGQFLNDNIVSFALRRIEENMAPEFKDSVHFFNSFFYPSFTTKNGKKGFNYDAVKRWTKNKDIFSIPYIVVPICIDLHWFVAIICNLPNLSRKLAAADEDDEPQENMATVPDITAVPDAEETEDSLEVLPTDVQNGQPKDATAGMKQLSISDGGNRSPDNDVYECNDNGTVTEEHDARSSRQSTGSSRKLKKKAGSRARKYDPDEPAVVTLDSFGNTHGPEVRNLKDYLTAEAEEKRGMELDRDMLSGITAKGIPEQTNFCDCGVYLIGYIEQFATNPRQFVTKALSKELDQQADFASFNPSAKRAEIRDELLRLNKEQEEAHLAKKKQKRAGQVAAAQSTTKRVDKPNKPESVQVVSEQKETQIPAAAVVVNSPTREPPPAQPEKQVLTPAVQLGPPAHTVSSIVGDDDGDELDMAPARPLQPPVAVDELHNEAQREQHLSARQSSEEESGSDEMLDDNDDDDRAGAVDPTAPQASSSGEPLLDSLDKVLGDGPPSPAANAVPTPDADADAVAVEASAVYENHGPQSATPKHFPRDVEPPHHAAAEVPDSQEARPTSHSQGKQAKHTRFDD</sequence>
<evidence type="ECO:0000313" key="8">
    <source>
        <dbReference type="EMBL" id="KAK4544267.1"/>
    </source>
</evidence>
<dbReference type="GO" id="GO:0006508">
    <property type="term" value="P:proteolysis"/>
    <property type="evidence" value="ECO:0007669"/>
    <property type="project" value="UniProtKB-KW"/>
</dbReference>
<feature type="compositionally biased region" description="Polar residues" evidence="6">
    <location>
        <begin position="759"/>
        <end position="770"/>
    </location>
</feature>
<name>A0AAV9JHF2_9PEZI</name>
<dbReference type="Pfam" id="PF02902">
    <property type="entry name" value="Peptidase_C48"/>
    <property type="match status" value="1"/>
</dbReference>
<evidence type="ECO:0000259" key="7">
    <source>
        <dbReference type="PROSITE" id="PS50600"/>
    </source>
</evidence>
<dbReference type="PROSITE" id="PS50600">
    <property type="entry name" value="ULP_PROTEASE"/>
    <property type="match status" value="1"/>
</dbReference>
<feature type="region of interest" description="Disordered" evidence="6">
    <location>
        <begin position="117"/>
        <end position="197"/>
    </location>
</feature>
<dbReference type="GO" id="GO:0005634">
    <property type="term" value="C:nucleus"/>
    <property type="evidence" value="ECO:0007669"/>
    <property type="project" value="TreeGrafter"/>
</dbReference>
<comment type="caution">
    <text evidence="8">The sequence shown here is derived from an EMBL/GenBank/DDBJ whole genome shotgun (WGS) entry which is preliminary data.</text>
</comment>
<dbReference type="PANTHER" id="PTHR46896">
    <property type="entry name" value="SENTRIN-SPECIFIC PROTEASE"/>
    <property type="match status" value="1"/>
</dbReference>
<dbReference type="Gene3D" id="3.40.395.10">
    <property type="entry name" value="Adenoviral Proteinase, Chain A"/>
    <property type="match status" value="1"/>
</dbReference>
<dbReference type="InterPro" id="IPR003653">
    <property type="entry name" value="Peptidase_C48_C"/>
</dbReference>
<dbReference type="InterPro" id="IPR051947">
    <property type="entry name" value="Sentrin-specific_protease"/>
</dbReference>
<comment type="similarity">
    <text evidence="1">Belongs to the peptidase C48 family.</text>
</comment>
<dbReference type="GO" id="GO:0016926">
    <property type="term" value="P:protein desumoylation"/>
    <property type="evidence" value="ECO:0007669"/>
    <property type="project" value="TreeGrafter"/>
</dbReference>
<gene>
    <name evidence="8" type="ORF">LTR36_004477</name>
</gene>
<feature type="region of interest" description="Disordered" evidence="6">
    <location>
        <begin position="1212"/>
        <end position="1389"/>
    </location>
</feature>
<feature type="region of interest" description="Disordered" evidence="6">
    <location>
        <begin position="915"/>
        <end position="1021"/>
    </location>
</feature>
<accession>A0AAV9JHF2</accession>
<feature type="compositionally biased region" description="Acidic residues" evidence="6">
    <location>
        <begin position="1265"/>
        <end position="1281"/>
    </location>
</feature>
<feature type="region of interest" description="Disordered" evidence="6">
    <location>
        <begin position="700"/>
        <end position="787"/>
    </location>
</feature>
<feature type="region of interest" description="Disordered" evidence="6">
    <location>
        <begin position="397"/>
        <end position="552"/>
    </location>
</feature>
<feature type="compositionally biased region" description="Low complexity" evidence="6">
    <location>
        <begin position="1316"/>
        <end position="1337"/>
    </location>
</feature>
<evidence type="ECO:0000256" key="3">
    <source>
        <dbReference type="ARBA" id="ARBA00022670"/>
    </source>
</evidence>
<keyword evidence="9" id="KW-1185">Reference proteome</keyword>
<dbReference type="GO" id="GO:0005737">
    <property type="term" value="C:cytoplasm"/>
    <property type="evidence" value="ECO:0007669"/>
    <property type="project" value="TreeGrafter"/>
</dbReference>
<keyword evidence="5" id="KW-0378">Hydrolase</keyword>
<feature type="compositionally biased region" description="Polar residues" evidence="6">
    <location>
        <begin position="459"/>
        <end position="502"/>
    </location>
</feature>
<keyword evidence="2" id="KW-0597">Phosphoprotein</keyword>
<keyword evidence="3" id="KW-0645">Protease</keyword>
<proteinExistence type="inferred from homology"/>
<dbReference type="GO" id="GO:0070139">
    <property type="term" value="F:SUMO-specific endopeptidase activity"/>
    <property type="evidence" value="ECO:0007669"/>
    <property type="project" value="TreeGrafter"/>
</dbReference>
<evidence type="ECO:0000256" key="4">
    <source>
        <dbReference type="ARBA" id="ARBA00022786"/>
    </source>
</evidence>
<evidence type="ECO:0000256" key="1">
    <source>
        <dbReference type="ARBA" id="ARBA00005234"/>
    </source>
</evidence>
<reference evidence="8 9" key="1">
    <citation type="submission" date="2021-11" db="EMBL/GenBank/DDBJ databases">
        <title>Black yeast isolated from Biological Soil Crust.</title>
        <authorList>
            <person name="Kurbessoian T."/>
        </authorList>
    </citation>
    <scope>NUCLEOTIDE SEQUENCE [LARGE SCALE GENOMIC DNA]</scope>
    <source>
        <strain evidence="8 9">CCFEE 5522</strain>
    </source>
</reference>
<protein>
    <recommendedName>
        <fullName evidence="7">Ubiquitin-like protease family profile domain-containing protein</fullName>
    </recommendedName>
</protein>
<evidence type="ECO:0000313" key="9">
    <source>
        <dbReference type="Proteomes" id="UP001324427"/>
    </source>
</evidence>
<keyword evidence="4" id="KW-0833">Ubl conjugation pathway</keyword>
<dbReference type="InterPro" id="IPR038765">
    <property type="entry name" value="Papain-like_cys_pep_sf"/>
</dbReference>
<feature type="compositionally biased region" description="Basic and acidic residues" evidence="6">
    <location>
        <begin position="1351"/>
        <end position="1362"/>
    </location>
</feature>
<feature type="region of interest" description="Disordered" evidence="6">
    <location>
        <begin position="1142"/>
        <end position="1178"/>
    </location>
</feature>
<feature type="domain" description="Ubiquitin-like protease family profile" evidence="7">
    <location>
        <begin position="806"/>
        <end position="1091"/>
    </location>
</feature>
<evidence type="ECO:0000256" key="5">
    <source>
        <dbReference type="ARBA" id="ARBA00022801"/>
    </source>
</evidence>